<protein>
    <submittedName>
        <fullName evidence="1">Uncharacterized protein</fullName>
    </submittedName>
</protein>
<evidence type="ECO:0000313" key="2">
    <source>
        <dbReference type="Proteomes" id="UP000008702"/>
    </source>
</evidence>
<accession>A1A2U3</accession>
<name>A1A2U3_BIFAA</name>
<organism evidence="1 2">
    <name type="scientific">Bifidobacterium adolescentis (strain ATCC 15703 / DSM 20083 / NCTC 11814 / E194a)</name>
    <dbReference type="NCBI Taxonomy" id="367928"/>
    <lineage>
        <taxon>Bacteria</taxon>
        <taxon>Bacillati</taxon>
        <taxon>Actinomycetota</taxon>
        <taxon>Actinomycetes</taxon>
        <taxon>Bifidobacteriales</taxon>
        <taxon>Bifidobacteriaceae</taxon>
        <taxon>Bifidobacterium</taxon>
    </lineage>
</organism>
<dbReference type="Proteomes" id="UP000008702">
    <property type="component" value="Chromosome"/>
</dbReference>
<keyword evidence="2" id="KW-1185">Reference proteome</keyword>
<sequence length="128" mass="14330">MIDDRGRAFDIEDVEMKTTAAWRNGPRAFDAELPDGRVLGHVMPYEGRWLWRLSDDVEWHDPEPVRGGIARFIDPDGREAAILNLLEAIETRYSASGTDMERDMGEAFTDADIMTGVEDATDASGVTR</sequence>
<dbReference type="EMBL" id="AP009256">
    <property type="protein sequence ID" value="BAF40026.1"/>
    <property type="molecule type" value="Genomic_DNA"/>
</dbReference>
<dbReference type="KEGG" id="bad:BAD_1245"/>
<dbReference type="HOGENOM" id="CLU_1955321_0_0_11"/>
<dbReference type="STRING" id="367928.BAD_1245"/>
<dbReference type="AlphaFoldDB" id="A1A2U3"/>
<dbReference type="RefSeq" id="WP_011743567.1">
    <property type="nucleotide sequence ID" value="NC_008618.1"/>
</dbReference>
<evidence type="ECO:0000313" key="1">
    <source>
        <dbReference type="EMBL" id="BAF40026.1"/>
    </source>
</evidence>
<proteinExistence type="predicted"/>
<reference evidence="1 2" key="1">
    <citation type="submission" date="2006-12" db="EMBL/GenBank/DDBJ databases">
        <title>Bifidobacterium adolescentis complete genome sequence.</title>
        <authorList>
            <person name="Suzuki T."/>
            <person name="Tsuda Y."/>
            <person name="Kanou N."/>
            <person name="Inoue T."/>
            <person name="Kumazaki K."/>
            <person name="Nagano S."/>
            <person name="Hirai S."/>
            <person name="Tanaka K."/>
            <person name="Watanabe K."/>
        </authorList>
    </citation>
    <scope>NUCLEOTIDE SEQUENCE [LARGE SCALE GENOMIC DNA]</scope>
    <source>
        <strain evidence="2">ATCC 15703 / DSM 20083 / NCTC 11814 / E194a</strain>
    </source>
</reference>
<gene>
    <name evidence="1" type="ordered locus">BAD_1245</name>
</gene>
<dbReference type="GeneID" id="4557165"/>